<keyword evidence="2" id="KW-1185">Reference proteome</keyword>
<evidence type="ECO:0000313" key="1">
    <source>
        <dbReference type="EMBL" id="SNB65645.1"/>
    </source>
</evidence>
<sequence length="142" mass="15907">MAESLPRFPLPSFPLPPVAPRRSPDDLTSWSEAAVCDLLVGYYSTAFAEIDRARQAARLHWACWRAYLSQAANQGRASRLALARIVAEFRLDPALIDRGDALVVDELTDLVLHRYRRAPEQAKTYMTRLVSAATQMALGRTH</sequence>
<dbReference type="Proteomes" id="UP000198418">
    <property type="component" value="Unassembled WGS sequence"/>
</dbReference>
<dbReference type="OrthoDB" id="8455659at2"/>
<gene>
    <name evidence="1" type="ORF">SAMN06265338_102275</name>
</gene>
<reference evidence="2" key="1">
    <citation type="submission" date="2017-06" db="EMBL/GenBank/DDBJ databases">
        <authorList>
            <person name="Varghese N."/>
            <person name="Submissions S."/>
        </authorList>
    </citation>
    <scope>NUCLEOTIDE SEQUENCE [LARGE SCALE GENOMIC DNA]</scope>
    <source>
        <strain evidence="2">DSM 137</strain>
    </source>
</reference>
<organism evidence="1 2">
    <name type="scientific">Rhodoblastus acidophilus</name>
    <name type="common">Rhodopseudomonas acidophila</name>
    <dbReference type="NCBI Taxonomy" id="1074"/>
    <lineage>
        <taxon>Bacteria</taxon>
        <taxon>Pseudomonadati</taxon>
        <taxon>Pseudomonadota</taxon>
        <taxon>Alphaproteobacteria</taxon>
        <taxon>Hyphomicrobiales</taxon>
        <taxon>Rhodoblastaceae</taxon>
        <taxon>Rhodoblastus</taxon>
    </lineage>
</organism>
<name>A0A212R0W0_RHOAC</name>
<protein>
    <submittedName>
        <fullName evidence="1">Uncharacterized protein</fullName>
    </submittedName>
</protein>
<evidence type="ECO:0000313" key="2">
    <source>
        <dbReference type="Proteomes" id="UP000198418"/>
    </source>
</evidence>
<accession>A0A212R0W0</accession>
<dbReference type="AlphaFoldDB" id="A0A212R0W0"/>
<dbReference type="EMBL" id="FYDG01000002">
    <property type="protein sequence ID" value="SNB65645.1"/>
    <property type="molecule type" value="Genomic_DNA"/>
</dbReference>
<dbReference type="RefSeq" id="WP_141098378.1">
    <property type="nucleotide sequence ID" value="NZ_FYDG01000002.1"/>
</dbReference>
<proteinExistence type="predicted"/>